<evidence type="ECO:0000259" key="10">
    <source>
        <dbReference type="PROSITE" id="PS51278"/>
    </source>
</evidence>
<dbReference type="KEGG" id="nti:DNFV4_03094"/>
<dbReference type="Pfam" id="PF13537">
    <property type="entry name" value="GATase_7"/>
    <property type="match status" value="1"/>
</dbReference>
<dbReference type="GO" id="GO:0006529">
    <property type="term" value="P:asparagine biosynthetic process"/>
    <property type="evidence" value="ECO:0007669"/>
    <property type="project" value="UniProtKB-KW"/>
</dbReference>
<dbReference type="SUPFAM" id="SSF56235">
    <property type="entry name" value="N-terminal nucleophile aminohydrolases (Ntn hydrolases)"/>
    <property type="match status" value="1"/>
</dbReference>
<dbReference type="EC" id="6.3.5.4" evidence="3"/>
<evidence type="ECO:0000256" key="3">
    <source>
        <dbReference type="ARBA" id="ARBA00012737"/>
    </source>
</evidence>
<accession>A0AA86N0Z5</accession>
<feature type="domain" description="Glutamine amidotransferase type-2" evidence="10">
    <location>
        <begin position="2"/>
        <end position="212"/>
    </location>
</feature>
<comment type="catalytic activity">
    <reaction evidence="7">
        <text>L-aspartate + L-glutamine + ATP + H2O = L-asparagine + L-glutamate + AMP + diphosphate + H(+)</text>
        <dbReference type="Rhea" id="RHEA:12228"/>
        <dbReference type="ChEBI" id="CHEBI:15377"/>
        <dbReference type="ChEBI" id="CHEBI:15378"/>
        <dbReference type="ChEBI" id="CHEBI:29985"/>
        <dbReference type="ChEBI" id="CHEBI:29991"/>
        <dbReference type="ChEBI" id="CHEBI:30616"/>
        <dbReference type="ChEBI" id="CHEBI:33019"/>
        <dbReference type="ChEBI" id="CHEBI:58048"/>
        <dbReference type="ChEBI" id="CHEBI:58359"/>
        <dbReference type="ChEBI" id="CHEBI:456215"/>
        <dbReference type="EC" id="6.3.5.4"/>
    </reaction>
</comment>
<feature type="binding site" evidence="9">
    <location>
        <position position="100"/>
    </location>
    <ligand>
        <name>L-glutamine</name>
        <dbReference type="ChEBI" id="CHEBI:58359"/>
    </ligand>
</feature>
<dbReference type="Gene3D" id="3.40.50.620">
    <property type="entry name" value="HUPs"/>
    <property type="match status" value="1"/>
</dbReference>
<dbReference type="EMBL" id="OX365700">
    <property type="protein sequence ID" value="CAI4032664.1"/>
    <property type="molecule type" value="Genomic_DNA"/>
</dbReference>
<reference evidence="11" key="1">
    <citation type="submission" date="2022-10" db="EMBL/GenBank/DDBJ databases">
        <authorList>
            <person name="Koch H."/>
        </authorList>
    </citation>
    <scope>NUCLEOTIDE SEQUENCE</scope>
    <source>
        <strain evidence="11">DNF</strain>
    </source>
</reference>
<dbReference type="PANTHER" id="PTHR43284">
    <property type="entry name" value="ASPARAGINE SYNTHETASE (GLUTAMINE-HYDROLYZING)"/>
    <property type="match status" value="1"/>
</dbReference>
<sequence>MCGIAGSIQLQRERIPELGKRLGLMNDLIRHRGPDGDGKWEHPSGTVGFAHRRLSIIDLQTGQQPMRDAGGNWITYNGEIYNYLELRKELGEEHFRTQSDTEVILHAYRRWGRECLLKFRGMFSFALWDEATQTLFCARDRFGIKPFYYCIADDVLYFASEVKALLPFSLEIDTDLEAFKEYLSFQLCLGDKTLFKGIRELSPGHSLIVRNGAFRVEQYWEIYYHPDFLHTERYFEERIHALLDESVALHLRSNVPVGAYVSGGLDSSIVASLAALHQGEGFKGFTGKFSGGDAYDESRYARELSRFRSFELHEIDISDRDFVDELQNVIYHLDFPVAGPGSFPQFMVSRLASQYRKVALGGQGGDEIFGGYARYLIAYFEQCIKAAIDGTMHSGSFIVTYESIIPNLAVLRSYKPLLQEFWKEGLFEDLDRRYFRLINRAPDLGDEINWVALDRFSPFETFRDIFQGRNVRKESYFDRMTHFDFKTLLPALLHVEDRVSMAHGLESRVPLLDHPLVELAATIPSNIKFKDGRLKHVFKNALARVLPEAIVNRTDKMGFPVPLQDWLRQPGQVRNFVLDVLSSSKAATRPLVDNRRVIDGLGREPRFGRKLWGLLCLEIWQQTFHDRAAHFRQLLNAEVPS</sequence>
<gene>
    <name evidence="11" type="ORF">DNFV4_03094</name>
</gene>
<proteinExistence type="inferred from homology"/>
<evidence type="ECO:0000313" key="12">
    <source>
        <dbReference type="Proteomes" id="UP001179121"/>
    </source>
</evidence>
<dbReference type="AlphaFoldDB" id="A0AA86N0Z5"/>
<evidence type="ECO:0000256" key="9">
    <source>
        <dbReference type="PIRSR" id="PIRSR001589-2"/>
    </source>
</evidence>
<evidence type="ECO:0000256" key="7">
    <source>
        <dbReference type="ARBA" id="ARBA00048741"/>
    </source>
</evidence>
<name>A0AA86N0Z5_9BACT</name>
<keyword evidence="8" id="KW-0028">Amino-acid biosynthesis</keyword>
<keyword evidence="5 9" id="KW-0067">ATP-binding</keyword>
<keyword evidence="6 8" id="KW-0315">Glutamine amidotransferase</keyword>
<organism evidence="11 12">
    <name type="scientific">Nitrospira tepida</name>
    <dbReference type="NCBI Taxonomy" id="2973512"/>
    <lineage>
        <taxon>Bacteria</taxon>
        <taxon>Pseudomonadati</taxon>
        <taxon>Nitrospirota</taxon>
        <taxon>Nitrospiria</taxon>
        <taxon>Nitrospirales</taxon>
        <taxon>Nitrospiraceae</taxon>
        <taxon>Nitrospira</taxon>
    </lineage>
</organism>
<dbReference type="InterPro" id="IPR033738">
    <property type="entry name" value="AsnB_N"/>
</dbReference>
<comment type="pathway">
    <text evidence="1">Amino-acid biosynthesis; L-asparagine biosynthesis; L-asparagine from L-aspartate (L-Gln route): step 1/1.</text>
</comment>
<evidence type="ECO:0000256" key="2">
    <source>
        <dbReference type="ARBA" id="ARBA00005752"/>
    </source>
</evidence>
<feature type="active site" description="For GATase activity" evidence="8">
    <location>
        <position position="2"/>
    </location>
</feature>
<dbReference type="PANTHER" id="PTHR43284:SF1">
    <property type="entry name" value="ASPARAGINE SYNTHETASE"/>
    <property type="match status" value="1"/>
</dbReference>
<keyword evidence="4 9" id="KW-0547">Nucleotide-binding</keyword>
<dbReference type="Proteomes" id="UP001179121">
    <property type="component" value="Chromosome"/>
</dbReference>
<dbReference type="SUPFAM" id="SSF52402">
    <property type="entry name" value="Adenine nucleotide alpha hydrolases-like"/>
    <property type="match status" value="1"/>
</dbReference>
<dbReference type="PROSITE" id="PS51278">
    <property type="entry name" value="GATASE_TYPE_2"/>
    <property type="match status" value="1"/>
</dbReference>
<dbReference type="PIRSF" id="PIRSF001589">
    <property type="entry name" value="Asn_synthetase_glu-h"/>
    <property type="match status" value="1"/>
</dbReference>
<dbReference type="RefSeq" id="WP_289269386.1">
    <property type="nucleotide sequence ID" value="NZ_OX365700.1"/>
</dbReference>
<evidence type="ECO:0000256" key="5">
    <source>
        <dbReference type="ARBA" id="ARBA00022840"/>
    </source>
</evidence>
<dbReference type="InterPro" id="IPR006426">
    <property type="entry name" value="Asn_synth_AEB"/>
</dbReference>
<evidence type="ECO:0000313" key="11">
    <source>
        <dbReference type="EMBL" id="CAI4032664.1"/>
    </source>
</evidence>
<dbReference type="InterPro" id="IPR051786">
    <property type="entry name" value="ASN_synthetase/amidase"/>
</dbReference>
<evidence type="ECO:0000256" key="8">
    <source>
        <dbReference type="PIRSR" id="PIRSR001589-1"/>
    </source>
</evidence>
<dbReference type="NCBIfam" id="TIGR01536">
    <property type="entry name" value="asn_synth_AEB"/>
    <property type="match status" value="1"/>
</dbReference>
<protein>
    <recommendedName>
        <fullName evidence="3">asparagine synthase (glutamine-hydrolyzing)</fullName>
        <ecNumber evidence="3">6.3.5.4</ecNumber>
    </recommendedName>
</protein>
<dbReference type="InterPro" id="IPR017932">
    <property type="entry name" value="GATase_2_dom"/>
</dbReference>
<dbReference type="GO" id="GO:0005829">
    <property type="term" value="C:cytosol"/>
    <property type="evidence" value="ECO:0007669"/>
    <property type="project" value="TreeGrafter"/>
</dbReference>
<dbReference type="GO" id="GO:0005524">
    <property type="term" value="F:ATP binding"/>
    <property type="evidence" value="ECO:0007669"/>
    <property type="project" value="UniProtKB-KW"/>
</dbReference>
<dbReference type="Gene3D" id="3.60.20.10">
    <property type="entry name" value="Glutamine Phosphoribosylpyrophosphate, subunit 1, domain 1"/>
    <property type="match status" value="1"/>
</dbReference>
<dbReference type="InterPro" id="IPR001962">
    <property type="entry name" value="Asn_synthase"/>
</dbReference>
<comment type="similarity">
    <text evidence="2">Belongs to the asparagine synthetase family.</text>
</comment>
<keyword evidence="8" id="KW-0061">Asparagine biosynthesis</keyword>
<dbReference type="Pfam" id="PF00733">
    <property type="entry name" value="Asn_synthase"/>
    <property type="match status" value="1"/>
</dbReference>
<dbReference type="InterPro" id="IPR029055">
    <property type="entry name" value="Ntn_hydrolases_N"/>
</dbReference>
<dbReference type="CDD" id="cd00712">
    <property type="entry name" value="AsnB"/>
    <property type="match status" value="1"/>
</dbReference>
<dbReference type="GO" id="GO:0004066">
    <property type="term" value="F:asparagine synthase (glutamine-hydrolyzing) activity"/>
    <property type="evidence" value="ECO:0007669"/>
    <property type="project" value="UniProtKB-EC"/>
</dbReference>
<evidence type="ECO:0000256" key="1">
    <source>
        <dbReference type="ARBA" id="ARBA00005187"/>
    </source>
</evidence>
<dbReference type="InterPro" id="IPR014729">
    <property type="entry name" value="Rossmann-like_a/b/a_fold"/>
</dbReference>
<keyword evidence="12" id="KW-1185">Reference proteome</keyword>
<evidence type="ECO:0000256" key="4">
    <source>
        <dbReference type="ARBA" id="ARBA00022741"/>
    </source>
</evidence>
<dbReference type="CDD" id="cd01991">
    <property type="entry name" value="Asn_synthase_B_C"/>
    <property type="match status" value="1"/>
</dbReference>
<evidence type="ECO:0000256" key="6">
    <source>
        <dbReference type="ARBA" id="ARBA00022962"/>
    </source>
</evidence>